<comment type="caution">
    <text evidence="2">The sequence shown here is derived from an EMBL/GenBank/DDBJ whole genome shotgun (WGS) entry which is preliminary data.</text>
</comment>
<reference evidence="2 3" key="1">
    <citation type="submission" date="2024-01" db="EMBL/GenBank/DDBJ databases">
        <authorList>
            <person name="Alioto T."/>
            <person name="Alioto T."/>
            <person name="Gomez Garrido J."/>
        </authorList>
    </citation>
    <scope>NUCLEOTIDE SEQUENCE [LARGE SCALE GENOMIC DNA]</scope>
</reference>
<feature type="region of interest" description="Disordered" evidence="1">
    <location>
        <begin position="26"/>
        <end position="110"/>
    </location>
</feature>
<name>A0AAV1P1G3_SCOSC</name>
<gene>
    <name evidence="2" type="ORF">FSCOSCO3_A031536</name>
</gene>
<feature type="compositionally biased region" description="Basic and acidic residues" evidence="1">
    <location>
        <begin position="54"/>
        <end position="75"/>
    </location>
</feature>
<feature type="compositionally biased region" description="Basic and acidic residues" evidence="1">
    <location>
        <begin position="94"/>
        <end position="110"/>
    </location>
</feature>
<proteinExistence type="predicted"/>
<accession>A0AAV1P1G3</accession>
<keyword evidence="3" id="KW-1185">Reference proteome</keyword>
<organism evidence="2 3">
    <name type="scientific">Scomber scombrus</name>
    <name type="common">Atlantic mackerel</name>
    <name type="synonym">Scomber vernalis</name>
    <dbReference type="NCBI Taxonomy" id="13677"/>
    <lineage>
        <taxon>Eukaryota</taxon>
        <taxon>Metazoa</taxon>
        <taxon>Chordata</taxon>
        <taxon>Craniata</taxon>
        <taxon>Vertebrata</taxon>
        <taxon>Euteleostomi</taxon>
        <taxon>Actinopterygii</taxon>
        <taxon>Neopterygii</taxon>
        <taxon>Teleostei</taxon>
        <taxon>Neoteleostei</taxon>
        <taxon>Acanthomorphata</taxon>
        <taxon>Pelagiaria</taxon>
        <taxon>Scombriformes</taxon>
        <taxon>Scombridae</taxon>
        <taxon>Scomber</taxon>
    </lineage>
</organism>
<evidence type="ECO:0000313" key="3">
    <source>
        <dbReference type="Proteomes" id="UP001314229"/>
    </source>
</evidence>
<protein>
    <submittedName>
        <fullName evidence="2">Uncharacterized protein</fullName>
    </submittedName>
</protein>
<dbReference type="Proteomes" id="UP001314229">
    <property type="component" value="Unassembled WGS sequence"/>
</dbReference>
<dbReference type="EMBL" id="CAWUFR010000080">
    <property type="protein sequence ID" value="CAK6965210.1"/>
    <property type="molecule type" value="Genomic_DNA"/>
</dbReference>
<feature type="compositionally biased region" description="Basic residues" evidence="1">
    <location>
        <begin position="43"/>
        <end position="53"/>
    </location>
</feature>
<dbReference type="AlphaFoldDB" id="A0AAV1P1G3"/>
<evidence type="ECO:0000313" key="2">
    <source>
        <dbReference type="EMBL" id="CAK6965210.1"/>
    </source>
</evidence>
<evidence type="ECO:0000256" key="1">
    <source>
        <dbReference type="SAM" id="MobiDB-lite"/>
    </source>
</evidence>
<sequence>MRVKGTTHTCIEKSLTRRYTHTRQARKFGLFDRDNPVAPREGKVRKRRSQTRKSRLEAEGTKPRQLEREEEKQVADHQSQANPDTRGRLCLIDLEDRRAGAVDTEHKDRL</sequence>